<dbReference type="AlphaFoldDB" id="A0A0V0GDC1"/>
<reference evidence="2" key="1">
    <citation type="journal article" date="2018" name="J. Proteomics">
        <title>Exploring the molecular complexity of Triatoma dimidiata sialome.</title>
        <authorList>
            <person name="Santiago P.B."/>
            <person name="de Araujo C.N."/>
            <person name="Charneau S."/>
            <person name="Bastos I.M.D."/>
            <person name="Assumpcao T.C.F."/>
            <person name="Queiroz R.M.L."/>
            <person name="Praca Y.R."/>
            <person name="Cordeiro T.M."/>
            <person name="Garcia C.H.S."/>
            <person name="da Silva I.G."/>
            <person name="Raiol T."/>
            <person name="Motta F.N."/>
            <person name="de Araujo Oliveira J.V."/>
            <person name="de Sousa M.V."/>
            <person name="Ribeiro J.M.C."/>
            <person name="de Santana J.M."/>
        </authorList>
    </citation>
    <scope>NUCLEOTIDE SEQUENCE</scope>
    <source>
        <strain evidence="2">Santander</strain>
        <tissue evidence="2">Salivary glands</tissue>
    </source>
</reference>
<keyword evidence="2" id="KW-0695">RNA-directed DNA polymerase</keyword>
<dbReference type="EMBL" id="GECL01000110">
    <property type="protein sequence ID" value="JAP06014.1"/>
    <property type="molecule type" value="Transcribed_RNA"/>
</dbReference>
<name>A0A0V0GDC1_TRIDM</name>
<feature type="non-terminal residue" evidence="2">
    <location>
        <position position="212"/>
    </location>
</feature>
<dbReference type="Gene3D" id="3.30.420.10">
    <property type="entry name" value="Ribonuclease H-like superfamily/Ribonuclease H"/>
    <property type="match status" value="1"/>
</dbReference>
<keyword evidence="2" id="KW-0808">Transferase</keyword>
<dbReference type="Pfam" id="PF00075">
    <property type="entry name" value="RNase_H"/>
    <property type="match status" value="1"/>
</dbReference>
<dbReference type="GO" id="GO:0004523">
    <property type="term" value="F:RNA-DNA hybrid ribonuclease activity"/>
    <property type="evidence" value="ECO:0007669"/>
    <property type="project" value="InterPro"/>
</dbReference>
<evidence type="ECO:0000259" key="1">
    <source>
        <dbReference type="PROSITE" id="PS50879"/>
    </source>
</evidence>
<dbReference type="CDD" id="cd09276">
    <property type="entry name" value="Rnase_HI_RT_non_LTR"/>
    <property type="match status" value="1"/>
</dbReference>
<accession>A0A0V0GDC1</accession>
<proteinExistence type="predicted"/>
<dbReference type="GO" id="GO:0003676">
    <property type="term" value="F:nucleic acid binding"/>
    <property type="evidence" value="ECO:0007669"/>
    <property type="project" value="InterPro"/>
</dbReference>
<sequence length="212" mass="24139">DPSTKFCKLIKLNSNASVYTAELVAILFALKYVVTIDSQIKFAIISDSQSALMKLSHSFIAKNQDDMVLKILEILDILKNKGVEVNFAWIKAHCGIRNNEIVDAMAKEATESGEIEDISIPICDLKKLLALKVVGEWQKAYETSLKGRYYKSIINKISKNIWFHHLNFSRYAIISISRLRSSHAVCGSYLHRIGLRHSPYCNLCHEIEDFHH</sequence>
<keyword evidence="2" id="KW-0548">Nucleotidyltransferase</keyword>
<dbReference type="GO" id="GO:0003964">
    <property type="term" value="F:RNA-directed DNA polymerase activity"/>
    <property type="evidence" value="ECO:0007669"/>
    <property type="project" value="UniProtKB-KW"/>
</dbReference>
<feature type="non-terminal residue" evidence="2">
    <location>
        <position position="1"/>
    </location>
</feature>
<dbReference type="InterPro" id="IPR002156">
    <property type="entry name" value="RNaseH_domain"/>
</dbReference>
<evidence type="ECO:0000313" key="2">
    <source>
        <dbReference type="EMBL" id="JAP06014.1"/>
    </source>
</evidence>
<feature type="domain" description="RNase H type-1" evidence="1">
    <location>
        <begin position="1"/>
        <end position="111"/>
    </location>
</feature>
<dbReference type="PROSITE" id="PS50879">
    <property type="entry name" value="RNASE_H_1"/>
    <property type="match status" value="1"/>
</dbReference>
<dbReference type="SUPFAM" id="SSF53098">
    <property type="entry name" value="Ribonuclease H-like"/>
    <property type="match status" value="1"/>
</dbReference>
<dbReference type="InterPro" id="IPR012337">
    <property type="entry name" value="RNaseH-like_sf"/>
</dbReference>
<organism evidence="2">
    <name type="scientific">Triatoma dimidiata</name>
    <name type="common">Kissing bug</name>
    <name type="synonym">Meccus dimidiatus</name>
    <dbReference type="NCBI Taxonomy" id="72491"/>
    <lineage>
        <taxon>Eukaryota</taxon>
        <taxon>Metazoa</taxon>
        <taxon>Ecdysozoa</taxon>
        <taxon>Arthropoda</taxon>
        <taxon>Hexapoda</taxon>
        <taxon>Insecta</taxon>
        <taxon>Pterygota</taxon>
        <taxon>Neoptera</taxon>
        <taxon>Paraneoptera</taxon>
        <taxon>Hemiptera</taxon>
        <taxon>Heteroptera</taxon>
        <taxon>Panheteroptera</taxon>
        <taxon>Cimicomorpha</taxon>
        <taxon>Reduviidae</taxon>
        <taxon>Triatominae</taxon>
        <taxon>Triatoma</taxon>
    </lineage>
</organism>
<dbReference type="InterPro" id="IPR036397">
    <property type="entry name" value="RNaseH_sf"/>
</dbReference>
<protein>
    <submittedName>
        <fullName evidence="2">Putative rna-directed dna polymerase from transposon bs</fullName>
    </submittedName>
</protein>